<dbReference type="GO" id="GO:0005634">
    <property type="term" value="C:nucleus"/>
    <property type="evidence" value="ECO:0007669"/>
    <property type="project" value="TreeGrafter"/>
</dbReference>
<dbReference type="EMBL" id="ML976620">
    <property type="protein sequence ID" value="KAF1840157.1"/>
    <property type="molecule type" value="Genomic_DNA"/>
</dbReference>
<dbReference type="GeneID" id="63855372"/>
<dbReference type="GO" id="GO:0004674">
    <property type="term" value="F:protein serine/threonine kinase activity"/>
    <property type="evidence" value="ECO:0007669"/>
    <property type="project" value="UniProtKB-EC"/>
</dbReference>
<evidence type="ECO:0000256" key="2">
    <source>
        <dbReference type="ARBA" id="ARBA00022679"/>
    </source>
</evidence>
<evidence type="ECO:0000256" key="1">
    <source>
        <dbReference type="ARBA" id="ARBA00012513"/>
    </source>
</evidence>
<dbReference type="InterPro" id="IPR050660">
    <property type="entry name" value="NEK_Ser/Thr_kinase"/>
</dbReference>
<dbReference type="SUPFAM" id="SSF56112">
    <property type="entry name" value="Protein kinase-like (PK-like)"/>
    <property type="match status" value="1"/>
</dbReference>
<feature type="region of interest" description="Disordered" evidence="6">
    <location>
        <begin position="302"/>
        <end position="324"/>
    </location>
</feature>
<evidence type="ECO:0000259" key="7">
    <source>
        <dbReference type="PROSITE" id="PS50011"/>
    </source>
</evidence>
<dbReference type="AlphaFoldDB" id="A0A9P4L3C5"/>
<keyword evidence="4 8" id="KW-0418">Kinase</keyword>
<dbReference type="Gene3D" id="1.10.510.10">
    <property type="entry name" value="Transferase(Phosphotransferase) domain 1"/>
    <property type="match status" value="1"/>
</dbReference>
<evidence type="ECO:0000256" key="6">
    <source>
        <dbReference type="SAM" id="MobiDB-lite"/>
    </source>
</evidence>
<dbReference type="InterPro" id="IPR011009">
    <property type="entry name" value="Kinase-like_dom_sf"/>
</dbReference>
<reference evidence="8" key="1">
    <citation type="submission" date="2020-01" db="EMBL/GenBank/DDBJ databases">
        <authorList>
            <consortium name="DOE Joint Genome Institute"/>
            <person name="Haridas S."/>
            <person name="Albert R."/>
            <person name="Binder M."/>
            <person name="Bloem J."/>
            <person name="Labutti K."/>
            <person name="Salamov A."/>
            <person name="Andreopoulos B."/>
            <person name="Baker S.E."/>
            <person name="Barry K."/>
            <person name="Bills G."/>
            <person name="Bluhm B.H."/>
            <person name="Cannon C."/>
            <person name="Castanera R."/>
            <person name="Culley D.E."/>
            <person name="Daum C."/>
            <person name="Ezra D."/>
            <person name="Gonzalez J.B."/>
            <person name="Henrissat B."/>
            <person name="Kuo A."/>
            <person name="Liang C."/>
            <person name="Lipzen A."/>
            <person name="Lutzoni F."/>
            <person name="Magnuson J."/>
            <person name="Mondo S."/>
            <person name="Nolan M."/>
            <person name="Ohm R."/>
            <person name="Pangilinan J."/>
            <person name="Park H.-J."/>
            <person name="Ramirez L."/>
            <person name="Alfaro M."/>
            <person name="Sun H."/>
            <person name="Tritt A."/>
            <person name="Yoshinaga Y."/>
            <person name="Zwiers L.-H."/>
            <person name="Turgeon B.G."/>
            <person name="Goodwin S.B."/>
            <person name="Spatafora J.W."/>
            <person name="Crous P.W."/>
            <person name="Grigoriev I.V."/>
        </authorList>
    </citation>
    <scope>NUCLEOTIDE SEQUENCE</scope>
    <source>
        <strain evidence="8">CBS 394.84</strain>
    </source>
</reference>
<dbReference type="OrthoDB" id="310217at2759"/>
<keyword evidence="2" id="KW-0808">Transferase</keyword>
<dbReference type="EC" id="2.7.11.1" evidence="1"/>
<dbReference type="PROSITE" id="PS00108">
    <property type="entry name" value="PROTEIN_KINASE_ST"/>
    <property type="match status" value="1"/>
</dbReference>
<dbReference type="GO" id="GO:0007059">
    <property type="term" value="P:chromosome segregation"/>
    <property type="evidence" value="ECO:0007669"/>
    <property type="project" value="TreeGrafter"/>
</dbReference>
<dbReference type="SMART" id="SM00220">
    <property type="entry name" value="S_TKc"/>
    <property type="match status" value="1"/>
</dbReference>
<dbReference type="GO" id="GO:0005737">
    <property type="term" value="C:cytoplasm"/>
    <property type="evidence" value="ECO:0007669"/>
    <property type="project" value="TreeGrafter"/>
</dbReference>
<evidence type="ECO:0000313" key="9">
    <source>
        <dbReference type="Proteomes" id="UP000800039"/>
    </source>
</evidence>
<dbReference type="GO" id="GO:0044732">
    <property type="term" value="C:mitotic spindle pole body"/>
    <property type="evidence" value="ECO:0007669"/>
    <property type="project" value="TreeGrafter"/>
</dbReference>
<comment type="caution">
    <text evidence="8">The sequence shown here is derived from an EMBL/GenBank/DDBJ whole genome shotgun (WGS) entry which is preliminary data.</text>
</comment>
<dbReference type="RefSeq" id="XP_040782720.1">
    <property type="nucleotide sequence ID" value="XM_040938122.1"/>
</dbReference>
<proteinExistence type="predicted"/>
<dbReference type="InterPro" id="IPR000719">
    <property type="entry name" value="Prot_kinase_dom"/>
</dbReference>
<dbReference type="PROSITE" id="PS50011">
    <property type="entry name" value="PROTEIN_KINASE_DOM"/>
    <property type="match status" value="1"/>
</dbReference>
<evidence type="ECO:0000313" key="8">
    <source>
        <dbReference type="EMBL" id="KAF1840157.1"/>
    </source>
</evidence>
<protein>
    <recommendedName>
        <fullName evidence="1">non-specific serine/threonine protein kinase</fullName>
        <ecNumber evidence="1">2.7.11.1</ecNumber>
    </recommendedName>
</protein>
<feature type="domain" description="Protein kinase" evidence="7">
    <location>
        <begin position="30"/>
        <end position="363"/>
    </location>
</feature>
<dbReference type="Proteomes" id="UP000800039">
    <property type="component" value="Unassembled WGS sequence"/>
</dbReference>
<gene>
    <name evidence="8" type="ORF">K460DRAFT_421151</name>
</gene>
<keyword evidence="3" id="KW-0547">Nucleotide-binding</keyword>
<keyword evidence="9" id="KW-1185">Reference proteome</keyword>
<organism evidence="8 9">
    <name type="scientific">Cucurbitaria berberidis CBS 394.84</name>
    <dbReference type="NCBI Taxonomy" id="1168544"/>
    <lineage>
        <taxon>Eukaryota</taxon>
        <taxon>Fungi</taxon>
        <taxon>Dikarya</taxon>
        <taxon>Ascomycota</taxon>
        <taxon>Pezizomycotina</taxon>
        <taxon>Dothideomycetes</taxon>
        <taxon>Pleosporomycetidae</taxon>
        <taxon>Pleosporales</taxon>
        <taxon>Pleosporineae</taxon>
        <taxon>Cucurbitariaceae</taxon>
        <taxon>Cucurbitaria</taxon>
    </lineage>
</organism>
<evidence type="ECO:0000256" key="3">
    <source>
        <dbReference type="ARBA" id="ARBA00022741"/>
    </source>
</evidence>
<sequence length="387" mass="43920">MPFHIHWHRKLHVSWVSETSSPAAHFPAKHKFDRQLQSGSEGDVQQWTHKATGTTLAVKVIKYTKLFPSEVQILRHLPPHGCIIQYLGYYEKQPSPEKSSIILEYCPEGDLFTLIDRMRERNGGIFSEGFMWSVYSQLAAALAFLHEGIDTQNPLGRDNWRPVVHRDIKTENVLVRSVGGKDDWSDIDVKLGDYGMAGYYDPAHPNPLGQIGTAHNWPPEISWETKGLSPASDVWGIAAILHELAHGFGPVVSPGVTEKKWFAENIWAPYPDYWLPVLKMSYWEATTPRRVIPVNLKPEAPLPTDPRLDEPDERVERCRKHRPSPKYSDALNDCMMMALRTDPQERAGAGVLLSEIEEAHAEFLFQDLKIEHDCETEVDGNESDGQD</sequence>
<dbReference type="PANTHER" id="PTHR43671">
    <property type="entry name" value="SERINE/THREONINE-PROTEIN KINASE NEK"/>
    <property type="match status" value="1"/>
</dbReference>
<dbReference type="Gene3D" id="3.30.200.20">
    <property type="entry name" value="Phosphorylase Kinase, domain 1"/>
    <property type="match status" value="1"/>
</dbReference>
<dbReference type="CDD" id="cd00180">
    <property type="entry name" value="PKc"/>
    <property type="match status" value="1"/>
</dbReference>
<evidence type="ECO:0000256" key="4">
    <source>
        <dbReference type="ARBA" id="ARBA00022777"/>
    </source>
</evidence>
<accession>A0A9P4L3C5</accession>
<evidence type="ECO:0000256" key="5">
    <source>
        <dbReference type="ARBA" id="ARBA00022840"/>
    </source>
</evidence>
<name>A0A9P4L3C5_9PLEO</name>
<dbReference type="InterPro" id="IPR008271">
    <property type="entry name" value="Ser/Thr_kinase_AS"/>
</dbReference>
<keyword evidence="5" id="KW-0067">ATP-binding</keyword>
<dbReference type="Pfam" id="PF00069">
    <property type="entry name" value="Pkinase"/>
    <property type="match status" value="1"/>
</dbReference>
<dbReference type="GO" id="GO:0005524">
    <property type="term" value="F:ATP binding"/>
    <property type="evidence" value="ECO:0007669"/>
    <property type="project" value="UniProtKB-KW"/>
</dbReference>
<dbReference type="PANTHER" id="PTHR43671:SF13">
    <property type="entry name" value="SERINE_THREONINE-PROTEIN KINASE NEK2"/>
    <property type="match status" value="1"/>
</dbReference>